<dbReference type="PROSITE" id="PS51898">
    <property type="entry name" value="TYR_RECOMBINASE"/>
    <property type="match status" value="1"/>
</dbReference>
<keyword evidence="2" id="KW-0233">DNA recombination</keyword>
<reference evidence="4 5" key="1">
    <citation type="submission" date="2016-09" db="EMBL/GenBank/DDBJ databases">
        <title>Photobacterium proteolyticum sp. nov. a protease producing bacterium isolated from ocean sediments of Laizhou Bay.</title>
        <authorList>
            <person name="Li Y."/>
        </authorList>
    </citation>
    <scope>NUCLEOTIDE SEQUENCE [LARGE SCALE GENOMIC DNA]</scope>
    <source>
        <strain evidence="4 5">13-12</strain>
    </source>
</reference>
<dbReference type="STRING" id="1903952.BIT28_14200"/>
<keyword evidence="1" id="KW-0229">DNA integration</keyword>
<dbReference type="InterPro" id="IPR002104">
    <property type="entry name" value="Integrase_catalytic"/>
</dbReference>
<dbReference type="Gene3D" id="1.10.443.10">
    <property type="entry name" value="Intergrase catalytic core"/>
    <property type="match status" value="1"/>
</dbReference>
<dbReference type="EMBL" id="MJIL01000036">
    <property type="protein sequence ID" value="OLQ81671.1"/>
    <property type="molecule type" value="Genomic_DNA"/>
</dbReference>
<accession>A0A1Q9H1L7</accession>
<dbReference type="InterPro" id="IPR050090">
    <property type="entry name" value="Tyrosine_recombinase_XerCD"/>
</dbReference>
<gene>
    <name evidence="4" type="ORF">BIT28_14200</name>
</gene>
<dbReference type="OrthoDB" id="8533280at2"/>
<protein>
    <recommendedName>
        <fullName evidence="3">Tyr recombinase domain-containing protein</fullName>
    </recommendedName>
</protein>
<proteinExistence type="predicted"/>
<evidence type="ECO:0000313" key="4">
    <source>
        <dbReference type="EMBL" id="OLQ81671.1"/>
    </source>
</evidence>
<dbReference type="SUPFAM" id="SSF56349">
    <property type="entry name" value="DNA breaking-rejoining enzymes"/>
    <property type="match status" value="1"/>
</dbReference>
<dbReference type="CDD" id="cd00397">
    <property type="entry name" value="DNA_BRE_C"/>
    <property type="match status" value="1"/>
</dbReference>
<organism evidence="4 5">
    <name type="scientific">Photobacterium proteolyticum</name>
    <dbReference type="NCBI Taxonomy" id="1903952"/>
    <lineage>
        <taxon>Bacteria</taxon>
        <taxon>Pseudomonadati</taxon>
        <taxon>Pseudomonadota</taxon>
        <taxon>Gammaproteobacteria</taxon>
        <taxon>Vibrionales</taxon>
        <taxon>Vibrionaceae</taxon>
        <taxon>Photobacterium</taxon>
    </lineage>
</organism>
<sequence>MRRPPQQQLYRKLTEVTLPESIQHCRGGSEATYRIEQQYLPVAAFVRWPSGKPCLPVNMYLLYNGYNWTGDSVLTTASKLSELVRYCAHGRATQQPCGFGDLTDNDIGRLIEKLCTDVYMDDPSQRLRNNNTVRAIMQTILSFLVWYQDNLYLKPGHLIGSSGEGAAIVVTRKKNPHNNRYYWHHRYLPPSVSTDPKLPMGTTMIEDIEMVIEDLYEPDAYPEPARRRFGKNETLFDAYRDYITARRDFMLLMMRKTGLRPEEMAQMSLKANRRSIGESQPVLILPTLKRRQLDPPLRRFPITPKIATRVRLYLKARQKWLQCCEARNPELAESDSLFLSTEPGNLGAAVAKSGLDKDFENLCNRAGYRNHQSCFSMFRHRFITDLVMLHLKELDKGKTEMNKHDYRMVLEKVREKTGHKSIKSLWHYIDLAYDMEGVWNPVNQAIRRLQATEELKHDLNQLRRQLRHSDGSQLASSQVIDLVTERLSQIIGDAEQAGLDTAPTG</sequence>
<dbReference type="RefSeq" id="WP_075761742.1">
    <property type="nucleotide sequence ID" value="NZ_MJIL01000036.1"/>
</dbReference>
<dbReference type="PANTHER" id="PTHR30349:SF64">
    <property type="entry name" value="PROPHAGE INTEGRASE INTD-RELATED"/>
    <property type="match status" value="1"/>
</dbReference>
<comment type="caution">
    <text evidence="4">The sequence shown here is derived from an EMBL/GenBank/DDBJ whole genome shotgun (WGS) entry which is preliminary data.</text>
</comment>
<dbReference type="PANTHER" id="PTHR30349">
    <property type="entry name" value="PHAGE INTEGRASE-RELATED"/>
    <property type="match status" value="1"/>
</dbReference>
<name>A0A1Q9H1L7_9GAMM</name>
<dbReference type="AlphaFoldDB" id="A0A1Q9H1L7"/>
<dbReference type="InterPro" id="IPR013762">
    <property type="entry name" value="Integrase-like_cat_sf"/>
</dbReference>
<keyword evidence="5" id="KW-1185">Reference proteome</keyword>
<evidence type="ECO:0000256" key="2">
    <source>
        <dbReference type="ARBA" id="ARBA00023172"/>
    </source>
</evidence>
<feature type="domain" description="Tyr recombinase" evidence="3">
    <location>
        <begin position="216"/>
        <end position="443"/>
    </location>
</feature>
<dbReference type="GO" id="GO:0006310">
    <property type="term" value="P:DNA recombination"/>
    <property type="evidence" value="ECO:0007669"/>
    <property type="project" value="UniProtKB-KW"/>
</dbReference>
<dbReference type="InterPro" id="IPR011010">
    <property type="entry name" value="DNA_brk_join_enz"/>
</dbReference>
<evidence type="ECO:0000256" key="1">
    <source>
        <dbReference type="ARBA" id="ARBA00022908"/>
    </source>
</evidence>
<dbReference type="Proteomes" id="UP000186905">
    <property type="component" value="Unassembled WGS sequence"/>
</dbReference>
<evidence type="ECO:0000313" key="5">
    <source>
        <dbReference type="Proteomes" id="UP000186905"/>
    </source>
</evidence>
<dbReference type="GO" id="GO:0015074">
    <property type="term" value="P:DNA integration"/>
    <property type="evidence" value="ECO:0007669"/>
    <property type="project" value="UniProtKB-KW"/>
</dbReference>
<evidence type="ECO:0000259" key="3">
    <source>
        <dbReference type="PROSITE" id="PS51898"/>
    </source>
</evidence>
<dbReference type="GO" id="GO:0003677">
    <property type="term" value="F:DNA binding"/>
    <property type="evidence" value="ECO:0007669"/>
    <property type="project" value="InterPro"/>
</dbReference>